<dbReference type="EMBL" id="FWXR01000020">
    <property type="protein sequence ID" value="SMD03818.1"/>
    <property type="molecule type" value="Genomic_DNA"/>
</dbReference>
<dbReference type="STRING" id="937218.SAMN06297251_12034"/>
<dbReference type="AlphaFoldDB" id="A0A1W2E420"/>
<evidence type="ECO:0000259" key="2">
    <source>
        <dbReference type="Pfam" id="PF00582"/>
    </source>
</evidence>
<keyword evidence="4" id="KW-1185">Reference proteome</keyword>
<evidence type="ECO:0000313" key="4">
    <source>
        <dbReference type="Proteomes" id="UP000192656"/>
    </source>
</evidence>
<dbReference type="PANTHER" id="PTHR46268">
    <property type="entry name" value="STRESS RESPONSE PROTEIN NHAX"/>
    <property type="match status" value="1"/>
</dbReference>
<accession>A0A1W2E420</accession>
<dbReference type="Gene3D" id="3.40.50.620">
    <property type="entry name" value="HUPs"/>
    <property type="match status" value="1"/>
</dbReference>
<dbReference type="InterPro" id="IPR006016">
    <property type="entry name" value="UspA"/>
</dbReference>
<dbReference type="Proteomes" id="UP000192656">
    <property type="component" value="Unassembled WGS sequence"/>
</dbReference>
<dbReference type="OrthoDB" id="5564966at2"/>
<dbReference type="PANTHER" id="PTHR46268:SF15">
    <property type="entry name" value="UNIVERSAL STRESS PROTEIN HP_0031"/>
    <property type="match status" value="1"/>
</dbReference>
<dbReference type="InterPro" id="IPR006015">
    <property type="entry name" value="Universal_stress_UspA"/>
</dbReference>
<comment type="similarity">
    <text evidence="1">Belongs to the universal stress protein A family.</text>
</comment>
<dbReference type="SUPFAM" id="SSF52402">
    <property type="entry name" value="Adenine nucleotide alpha hydrolases-like"/>
    <property type="match status" value="1"/>
</dbReference>
<organism evidence="3 4">
    <name type="scientific">Fulvimarina manganoxydans</name>
    <dbReference type="NCBI Taxonomy" id="937218"/>
    <lineage>
        <taxon>Bacteria</taxon>
        <taxon>Pseudomonadati</taxon>
        <taxon>Pseudomonadota</taxon>
        <taxon>Alphaproteobacteria</taxon>
        <taxon>Hyphomicrobiales</taxon>
        <taxon>Aurantimonadaceae</taxon>
        <taxon>Fulvimarina</taxon>
    </lineage>
</organism>
<gene>
    <name evidence="3" type="ORF">SAMN06297251_12034</name>
</gene>
<sequence length="146" mass="15623">MYKTIVVPVDGSKQSRQALETAIEMAKTFAARLLTVCVYRHHSPLEASLSMVRQKPLERPDDAMKAYASEIAAEARDHAIRSGLGEARAYAKRGQPSRAIVEFASDHGADLIVLGARGNGDIGGQLLGSVSHKVASLASVPCLIVR</sequence>
<evidence type="ECO:0000256" key="1">
    <source>
        <dbReference type="ARBA" id="ARBA00008791"/>
    </source>
</evidence>
<dbReference type="Pfam" id="PF00582">
    <property type="entry name" value="Usp"/>
    <property type="match status" value="1"/>
</dbReference>
<dbReference type="CDD" id="cd00293">
    <property type="entry name" value="USP-like"/>
    <property type="match status" value="1"/>
</dbReference>
<proteinExistence type="inferred from homology"/>
<dbReference type="InterPro" id="IPR014729">
    <property type="entry name" value="Rossmann-like_a/b/a_fold"/>
</dbReference>
<feature type="domain" description="UspA" evidence="2">
    <location>
        <begin position="1"/>
        <end position="146"/>
    </location>
</feature>
<dbReference type="RefSeq" id="WP_084411850.1">
    <property type="nucleotide sequence ID" value="NZ_FWXR01000020.1"/>
</dbReference>
<evidence type="ECO:0000313" key="3">
    <source>
        <dbReference type="EMBL" id="SMD03818.1"/>
    </source>
</evidence>
<dbReference type="PRINTS" id="PR01438">
    <property type="entry name" value="UNVRSLSTRESS"/>
</dbReference>
<protein>
    <submittedName>
        <fullName evidence="3">Nucleotide-binding universal stress protein, UspA family</fullName>
    </submittedName>
</protein>
<reference evidence="3 4" key="1">
    <citation type="submission" date="2017-04" db="EMBL/GenBank/DDBJ databases">
        <authorList>
            <person name="Afonso C.L."/>
            <person name="Miller P.J."/>
            <person name="Scott M.A."/>
            <person name="Spackman E."/>
            <person name="Goraichik I."/>
            <person name="Dimitrov K.M."/>
            <person name="Suarez D.L."/>
            <person name="Swayne D.E."/>
        </authorList>
    </citation>
    <scope>NUCLEOTIDE SEQUENCE [LARGE SCALE GENOMIC DNA]</scope>
    <source>
        <strain evidence="3 4">CGMCC 1.10972</strain>
    </source>
</reference>
<name>A0A1W2E420_9HYPH</name>